<dbReference type="Gene3D" id="3.60.10.10">
    <property type="entry name" value="Endonuclease/exonuclease/phosphatase"/>
    <property type="match status" value="1"/>
</dbReference>
<keyword evidence="4" id="KW-0540">Nuclease</keyword>
<dbReference type="InterPro" id="IPR005135">
    <property type="entry name" value="Endo/exonuclease/phosphatase"/>
</dbReference>
<dbReference type="Pfam" id="PF03372">
    <property type="entry name" value="Exo_endo_phos"/>
    <property type="match status" value="1"/>
</dbReference>
<dbReference type="InterPro" id="IPR036691">
    <property type="entry name" value="Endo/exonu/phosph_ase_sf"/>
</dbReference>
<reference evidence="5" key="1">
    <citation type="journal article" date="2019" name="Int. J. Syst. Evol. Microbiol.">
        <title>The Global Catalogue of Microorganisms (GCM) 10K type strain sequencing project: providing services to taxonomists for standard genome sequencing and annotation.</title>
        <authorList>
            <consortium name="The Broad Institute Genomics Platform"/>
            <consortium name="The Broad Institute Genome Sequencing Center for Infectious Disease"/>
            <person name="Wu L."/>
            <person name="Ma J."/>
        </authorList>
    </citation>
    <scope>NUCLEOTIDE SEQUENCE [LARGE SCALE GENOMIC DNA]</scope>
    <source>
        <strain evidence="5">CCUG 56029</strain>
    </source>
</reference>
<proteinExistence type="predicted"/>
<accession>A0ABW4R3L2</accession>
<dbReference type="SUPFAM" id="SSF56219">
    <property type="entry name" value="DNase I-like"/>
    <property type="match status" value="1"/>
</dbReference>
<dbReference type="GO" id="GO:0004519">
    <property type="term" value="F:endonuclease activity"/>
    <property type="evidence" value="ECO:0007669"/>
    <property type="project" value="UniProtKB-KW"/>
</dbReference>
<dbReference type="RefSeq" id="WP_379140194.1">
    <property type="nucleotide sequence ID" value="NZ_JBHUEN010000010.1"/>
</dbReference>
<evidence type="ECO:0000313" key="5">
    <source>
        <dbReference type="Proteomes" id="UP001597213"/>
    </source>
</evidence>
<evidence type="ECO:0000256" key="1">
    <source>
        <dbReference type="SAM" id="MobiDB-lite"/>
    </source>
</evidence>
<keyword evidence="4" id="KW-0378">Hydrolase</keyword>
<dbReference type="EMBL" id="JBHUEN010000010">
    <property type="protein sequence ID" value="MFD1880826.1"/>
    <property type="molecule type" value="Genomic_DNA"/>
</dbReference>
<protein>
    <submittedName>
        <fullName evidence="4">Endonuclease/exonuclease/phosphatase family protein</fullName>
    </submittedName>
</protein>
<keyword evidence="4" id="KW-0255">Endonuclease</keyword>
<feature type="domain" description="Endonuclease/exonuclease/phosphatase" evidence="3">
    <location>
        <begin position="44"/>
        <end position="342"/>
    </location>
</feature>
<feature type="region of interest" description="Disordered" evidence="1">
    <location>
        <begin position="248"/>
        <end position="303"/>
    </location>
</feature>
<feature type="chain" id="PRO_5047108952" evidence="2">
    <location>
        <begin position="18"/>
        <end position="352"/>
    </location>
</feature>
<evidence type="ECO:0000259" key="3">
    <source>
        <dbReference type="Pfam" id="PF03372"/>
    </source>
</evidence>
<organism evidence="4 5">
    <name type="scientific">Paracoccus pacificus</name>
    <dbReference type="NCBI Taxonomy" id="1463598"/>
    <lineage>
        <taxon>Bacteria</taxon>
        <taxon>Pseudomonadati</taxon>
        <taxon>Pseudomonadota</taxon>
        <taxon>Alphaproteobacteria</taxon>
        <taxon>Rhodobacterales</taxon>
        <taxon>Paracoccaceae</taxon>
        <taxon>Paracoccus</taxon>
    </lineage>
</organism>
<gene>
    <name evidence="4" type="ORF">ACFSCT_03745</name>
</gene>
<keyword evidence="2" id="KW-0732">Signal</keyword>
<evidence type="ECO:0000313" key="4">
    <source>
        <dbReference type="EMBL" id="MFD1880826.1"/>
    </source>
</evidence>
<sequence length="352" mass="37252">MFRALALSLLLAAPAMADSIRIATFSPDLTRKGPGLLLSDLQEAKDPQIAAVVQVIAASRADVLLLTGIDWDYDGLALRALADRLEQAGAPYPYRYAGRPNTGMATEVDMDGDGRVVTPEDAQGFGFFSGQGGMAILSRLPLGTVTDMSDTLWRDVPGNSMNGAGLSTAAAEIQRLSTTAHWDVPVNLPGGTALHLLAYAATPPVFDGPEDRNGRRNADESRFWLSYLDRLKGAPFVILGDANLDPVDGEGRPDGIQSVLNDPRVQDPKPASPGGRAAGAENPGQKGDPSLDTADWPDADGPGNLRVDYVLPASTLRIKDAGVLWPAPPDPLAPVVTAASRHRLVWVDLNLP</sequence>
<name>A0ABW4R3L2_9RHOB</name>
<comment type="caution">
    <text evidence="4">The sequence shown here is derived from an EMBL/GenBank/DDBJ whole genome shotgun (WGS) entry which is preliminary data.</text>
</comment>
<evidence type="ECO:0000256" key="2">
    <source>
        <dbReference type="SAM" id="SignalP"/>
    </source>
</evidence>
<keyword evidence="5" id="KW-1185">Reference proteome</keyword>
<dbReference type="Proteomes" id="UP001597213">
    <property type="component" value="Unassembled WGS sequence"/>
</dbReference>
<feature type="signal peptide" evidence="2">
    <location>
        <begin position="1"/>
        <end position="17"/>
    </location>
</feature>